<protein>
    <recommendedName>
        <fullName evidence="6">Mitochondrial inner membrane protease ATP23</fullName>
        <ecNumber evidence="6">3.4.24.-</ecNumber>
    </recommendedName>
</protein>
<name>A0AAN8Z891_9MAGN</name>
<dbReference type="InterPro" id="IPR019165">
    <property type="entry name" value="Peptidase_M76_ATP23"/>
</dbReference>
<keyword evidence="8" id="KW-1185">Reference proteome</keyword>
<evidence type="ECO:0000256" key="2">
    <source>
        <dbReference type="ARBA" id="ARBA00022670"/>
    </source>
</evidence>
<gene>
    <name evidence="7" type="ORF">RJ641_007033</name>
</gene>
<dbReference type="EMBL" id="JBAMMX010000014">
    <property type="protein sequence ID" value="KAK6928442.1"/>
    <property type="molecule type" value="Genomic_DNA"/>
</dbReference>
<sequence length="244" mass="27346">MEHLAKFGCAIGYNFIKAIHCDQRLCPRRRGNLFLHTSLCSFVLYFESVKISYLVNPISLNHMNLQDDVNQVIIHKLIHAYDERRAANLNRSNCSHHACNEVRIPCDKPFLNMIHAGHLSGDCHYKREWLHGTPSIYMGRRYYADGGGLHVQHHQAGGRSVHGQATVPGWLSKITLPFVEDSLCEEKSYEICNGLAASGVAAKDAVEAVWDTCYNDTNPFDRIALARPQQAGGRSVHRQAVVPG</sequence>
<dbReference type="PANTHER" id="PTHR21711">
    <property type="entry name" value="MITOCHONDRIAL INNER MEMBRANE PROTEASE"/>
    <property type="match status" value="1"/>
</dbReference>
<dbReference type="GO" id="GO:0034982">
    <property type="term" value="P:mitochondrial protein processing"/>
    <property type="evidence" value="ECO:0007669"/>
    <property type="project" value="TreeGrafter"/>
</dbReference>
<evidence type="ECO:0000256" key="3">
    <source>
        <dbReference type="ARBA" id="ARBA00022723"/>
    </source>
</evidence>
<feature type="non-terminal residue" evidence="7">
    <location>
        <position position="244"/>
    </location>
</feature>
<dbReference type="GO" id="GO:0005739">
    <property type="term" value="C:mitochondrion"/>
    <property type="evidence" value="ECO:0007669"/>
    <property type="project" value="GOC"/>
</dbReference>
<accession>A0AAN8Z891</accession>
<evidence type="ECO:0000256" key="5">
    <source>
        <dbReference type="ARBA" id="ARBA00023049"/>
    </source>
</evidence>
<dbReference type="Proteomes" id="UP001370490">
    <property type="component" value="Unassembled WGS sequence"/>
</dbReference>
<evidence type="ECO:0000256" key="4">
    <source>
        <dbReference type="ARBA" id="ARBA00022801"/>
    </source>
</evidence>
<proteinExistence type="inferred from homology"/>
<dbReference type="GO" id="GO:0004222">
    <property type="term" value="F:metalloendopeptidase activity"/>
    <property type="evidence" value="ECO:0007669"/>
    <property type="project" value="InterPro"/>
</dbReference>
<organism evidence="7 8">
    <name type="scientific">Dillenia turbinata</name>
    <dbReference type="NCBI Taxonomy" id="194707"/>
    <lineage>
        <taxon>Eukaryota</taxon>
        <taxon>Viridiplantae</taxon>
        <taxon>Streptophyta</taxon>
        <taxon>Embryophyta</taxon>
        <taxon>Tracheophyta</taxon>
        <taxon>Spermatophyta</taxon>
        <taxon>Magnoliopsida</taxon>
        <taxon>eudicotyledons</taxon>
        <taxon>Gunneridae</taxon>
        <taxon>Pentapetalae</taxon>
        <taxon>Dilleniales</taxon>
        <taxon>Dilleniaceae</taxon>
        <taxon>Dillenia</taxon>
    </lineage>
</organism>
<keyword evidence="5 6" id="KW-0482">Metalloprotease</keyword>
<reference evidence="7 8" key="1">
    <citation type="submission" date="2023-12" db="EMBL/GenBank/DDBJ databases">
        <title>A high-quality genome assembly for Dillenia turbinata (Dilleniales).</title>
        <authorList>
            <person name="Chanderbali A."/>
        </authorList>
    </citation>
    <scope>NUCLEOTIDE SEQUENCE [LARGE SCALE GENOMIC DNA]</scope>
    <source>
        <strain evidence="7">LSX21</strain>
        <tissue evidence="7">Leaf</tissue>
    </source>
</reference>
<comment type="caution">
    <text evidence="7">The sequence shown here is derived from an EMBL/GenBank/DDBJ whole genome shotgun (WGS) entry which is preliminary data.</text>
</comment>
<dbReference type="PANTHER" id="PTHR21711:SF0">
    <property type="entry name" value="MITOCHONDRIAL INNER MEMBRANE PROTEASE ATP23 HOMOLOG"/>
    <property type="match status" value="1"/>
</dbReference>
<dbReference type="GO" id="GO:0033615">
    <property type="term" value="P:mitochondrial proton-transporting ATP synthase complex assembly"/>
    <property type="evidence" value="ECO:0007669"/>
    <property type="project" value="TreeGrafter"/>
</dbReference>
<evidence type="ECO:0000313" key="7">
    <source>
        <dbReference type="EMBL" id="KAK6928442.1"/>
    </source>
</evidence>
<comment type="similarity">
    <text evidence="1 6">Belongs to the peptidase M76 family.</text>
</comment>
<dbReference type="AlphaFoldDB" id="A0AAN8Z891"/>
<evidence type="ECO:0000256" key="6">
    <source>
        <dbReference type="RuleBase" id="RU364057"/>
    </source>
</evidence>
<dbReference type="Pfam" id="PF09768">
    <property type="entry name" value="Peptidase_M76"/>
    <property type="match status" value="1"/>
</dbReference>
<dbReference type="GO" id="GO:0046872">
    <property type="term" value="F:metal ion binding"/>
    <property type="evidence" value="ECO:0007669"/>
    <property type="project" value="UniProtKB-KW"/>
</dbReference>
<evidence type="ECO:0000256" key="1">
    <source>
        <dbReference type="ARBA" id="ARBA00009915"/>
    </source>
</evidence>
<keyword evidence="2 6" id="KW-0645">Protease</keyword>
<keyword evidence="4 6" id="KW-0378">Hydrolase</keyword>
<evidence type="ECO:0000313" key="8">
    <source>
        <dbReference type="Proteomes" id="UP001370490"/>
    </source>
</evidence>
<dbReference type="EC" id="3.4.24.-" evidence="6"/>
<keyword evidence="3 6" id="KW-0479">Metal-binding</keyword>